<evidence type="ECO:0000256" key="1">
    <source>
        <dbReference type="ARBA" id="ARBA00006499"/>
    </source>
</evidence>
<evidence type="ECO:0000259" key="4">
    <source>
        <dbReference type="Pfam" id="PF02230"/>
    </source>
</evidence>
<keyword evidence="2" id="KW-0378">Hydrolase</keyword>
<accession>A0A1H1VFS5</accession>
<protein>
    <submittedName>
        <fullName evidence="5">Phospholipase/carboxylesterase</fullName>
    </submittedName>
</protein>
<reference evidence="6" key="1">
    <citation type="submission" date="2016-10" db="EMBL/GenBank/DDBJ databases">
        <authorList>
            <person name="Varghese N."/>
            <person name="Submissions S."/>
        </authorList>
    </citation>
    <scope>NUCLEOTIDE SEQUENCE [LARGE SCALE GENOMIC DNA]</scope>
    <source>
        <strain evidence="6">KCTC 32247</strain>
    </source>
</reference>
<name>A0A1H1VFS5_9PSED</name>
<dbReference type="Pfam" id="PF02230">
    <property type="entry name" value="Abhydrolase_2"/>
    <property type="match status" value="1"/>
</dbReference>
<dbReference type="InterPro" id="IPR050565">
    <property type="entry name" value="LYPA1-2/EST-like"/>
</dbReference>
<dbReference type="Gene3D" id="3.40.50.1820">
    <property type="entry name" value="alpha/beta hydrolase"/>
    <property type="match status" value="1"/>
</dbReference>
<evidence type="ECO:0000313" key="6">
    <source>
        <dbReference type="Proteomes" id="UP000243359"/>
    </source>
</evidence>
<dbReference type="InterPro" id="IPR029058">
    <property type="entry name" value="AB_hydrolase_fold"/>
</dbReference>
<dbReference type="PANTHER" id="PTHR10655">
    <property type="entry name" value="LYSOPHOSPHOLIPASE-RELATED"/>
    <property type="match status" value="1"/>
</dbReference>
<evidence type="ECO:0000256" key="2">
    <source>
        <dbReference type="ARBA" id="ARBA00022801"/>
    </source>
</evidence>
<evidence type="ECO:0000256" key="3">
    <source>
        <dbReference type="SAM" id="MobiDB-lite"/>
    </source>
</evidence>
<dbReference type="GO" id="GO:0016787">
    <property type="term" value="F:hydrolase activity"/>
    <property type="evidence" value="ECO:0007669"/>
    <property type="project" value="UniProtKB-KW"/>
</dbReference>
<dbReference type="AlphaFoldDB" id="A0A1H1VFS5"/>
<evidence type="ECO:0000313" key="5">
    <source>
        <dbReference type="EMBL" id="SDS83644.1"/>
    </source>
</evidence>
<sequence>MPSARTRSRSRAARRRASHFPVNPDMPMDDRQPLILEPAEPARACVIWLHGLGADRYDFQPLAEALQRVLHGVRFVLPQAPTRPVTINGGWSMPSWYDILAMAPERAIDVAQLEASAGELLALIEAQQAAGIPAQRIVLAGFSQGGAVVLHTAFRRWAGPLGGVLALSTYAPTFADTDQLGAIQREHPVLCLHGRHDEVVPPDLGQRAHDWLVARGVAVTMRTYAMGHEVIDEEARDIARWLAERFSH</sequence>
<dbReference type="PANTHER" id="PTHR10655:SF17">
    <property type="entry name" value="LYSOPHOSPHOLIPASE-LIKE PROTEIN 1"/>
    <property type="match status" value="1"/>
</dbReference>
<keyword evidence="6" id="KW-1185">Reference proteome</keyword>
<dbReference type="EMBL" id="LT629751">
    <property type="protein sequence ID" value="SDS83644.1"/>
    <property type="molecule type" value="Genomic_DNA"/>
</dbReference>
<dbReference type="SUPFAM" id="SSF53474">
    <property type="entry name" value="alpha/beta-Hydrolases"/>
    <property type="match status" value="1"/>
</dbReference>
<dbReference type="STRING" id="1392877.SAMN05216221_2759"/>
<feature type="compositionally biased region" description="Basic residues" evidence="3">
    <location>
        <begin position="1"/>
        <end position="18"/>
    </location>
</feature>
<dbReference type="Proteomes" id="UP000243359">
    <property type="component" value="Chromosome I"/>
</dbReference>
<dbReference type="InterPro" id="IPR003140">
    <property type="entry name" value="PLipase/COase/thioEstase"/>
</dbReference>
<proteinExistence type="inferred from homology"/>
<feature type="domain" description="Phospholipase/carboxylesterase/thioesterase" evidence="4">
    <location>
        <begin position="33"/>
        <end position="243"/>
    </location>
</feature>
<organism evidence="5 6">
    <name type="scientific">Pseudomonas oryzae</name>
    <dbReference type="NCBI Taxonomy" id="1392877"/>
    <lineage>
        <taxon>Bacteria</taxon>
        <taxon>Pseudomonadati</taxon>
        <taxon>Pseudomonadota</taxon>
        <taxon>Gammaproteobacteria</taxon>
        <taxon>Pseudomonadales</taxon>
        <taxon>Pseudomonadaceae</taxon>
        <taxon>Pseudomonas</taxon>
    </lineage>
</organism>
<gene>
    <name evidence="5" type="ORF">SAMN05216221_2759</name>
</gene>
<feature type="region of interest" description="Disordered" evidence="3">
    <location>
        <begin position="1"/>
        <end position="24"/>
    </location>
</feature>
<comment type="similarity">
    <text evidence="1">Belongs to the AB hydrolase superfamily. AB hydrolase 2 family.</text>
</comment>